<dbReference type="Gene3D" id="3.90.870.50">
    <property type="match status" value="1"/>
</dbReference>
<dbReference type="InterPro" id="IPR041440">
    <property type="entry name" value="HypF_C"/>
</dbReference>
<organism evidence="12">
    <name type="scientific">Aerophobetes bacterium</name>
    <dbReference type="NCBI Taxonomy" id="2030807"/>
    <lineage>
        <taxon>Bacteria</taxon>
        <taxon>Candidatus Aerophobota</taxon>
    </lineage>
</organism>
<dbReference type="EMBL" id="DRTT01000092">
    <property type="protein sequence ID" value="HHF98466.1"/>
    <property type="molecule type" value="Genomic_DNA"/>
</dbReference>
<dbReference type="UniPathway" id="UPA00335"/>
<dbReference type="GO" id="GO:0016743">
    <property type="term" value="F:carboxyl- or carbamoyltransferase activity"/>
    <property type="evidence" value="ECO:0007669"/>
    <property type="project" value="UniProtKB-UniRule"/>
</dbReference>
<evidence type="ECO:0000256" key="2">
    <source>
        <dbReference type="ARBA" id="ARBA00008097"/>
    </source>
</evidence>
<feature type="domain" description="Acylphosphatase-like" evidence="10">
    <location>
        <begin position="1"/>
        <end position="86"/>
    </location>
</feature>
<dbReference type="GO" id="GO:0051604">
    <property type="term" value="P:protein maturation"/>
    <property type="evidence" value="ECO:0007669"/>
    <property type="project" value="TreeGrafter"/>
</dbReference>
<dbReference type="Proteomes" id="UP000886070">
    <property type="component" value="Unassembled WGS sequence"/>
</dbReference>
<dbReference type="GO" id="GO:0016874">
    <property type="term" value="F:ligase activity"/>
    <property type="evidence" value="ECO:0007669"/>
    <property type="project" value="UniProtKB-UniRule"/>
</dbReference>
<dbReference type="SUPFAM" id="SSF55821">
    <property type="entry name" value="YrdC/RibB"/>
    <property type="match status" value="1"/>
</dbReference>
<dbReference type="PIRSF" id="PIRSF006256">
    <property type="entry name" value="CMPcnvr_hdrg_mat"/>
    <property type="match status" value="1"/>
</dbReference>
<dbReference type="GO" id="GO:0003998">
    <property type="term" value="F:acylphosphatase activity"/>
    <property type="evidence" value="ECO:0007669"/>
    <property type="project" value="UniProtKB-EC"/>
</dbReference>
<dbReference type="InterPro" id="IPR051060">
    <property type="entry name" value="Carbamoyltrans_HypF-like"/>
</dbReference>
<dbReference type="PROSITE" id="PS00150">
    <property type="entry name" value="ACYLPHOSPHATASE_1"/>
    <property type="match status" value="1"/>
</dbReference>
<protein>
    <recommendedName>
        <fullName evidence="8">Carbamoyltransferase</fullName>
        <ecNumber evidence="8">6.2.-.-</ecNumber>
    </recommendedName>
</protein>
<dbReference type="InterPro" id="IPR004421">
    <property type="entry name" value="Carbamoyltransferase_HypF"/>
</dbReference>
<dbReference type="Gene3D" id="3.30.420.360">
    <property type="match status" value="1"/>
</dbReference>
<evidence type="ECO:0000313" key="12">
    <source>
        <dbReference type="EMBL" id="HHF98466.1"/>
    </source>
</evidence>
<dbReference type="EC" id="6.2.-.-" evidence="8"/>
<evidence type="ECO:0000256" key="3">
    <source>
        <dbReference type="ARBA" id="ARBA00022598"/>
    </source>
</evidence>
<comment type="pathway">
    <text evidence="1">Protein modification; [NiFe] hydrogenase maturation.</text>
</comment>
<evidence type="ECO:0000256" key="4">
    <source>
        <dbReference type="ARBA" id="ARBA00022723"/>
    </source>
</evidence>
<feature type="domain" description="YrdC-like" evidence="11">
    <location>
        <begin position="196"/>
        <end position="381"/>
    </location>
</feature>
<accession>A0A7V5HZV2</accession>
<evidence type="ECO:0000259" key="11">
    <source>
        <dbReference type="PROSITE" id="PS51163"/>
    </source>
</evidence>
<evidence type="ECO:0000256" key="1">
    <source>
        <dbReference type="ARBA" id="ARBA00004711"/>
    </source>
</evidence>
<dbReference type="InterPro" id="IPR055128">
    <property type="entry name" value="HypF_C_2"/>
</dbReference>
<feature type="active site" evidence="9">
    <location>
        <position position="33"/>
    </location>
</feature>
<comment type="similarity">
    <text evidence="2 8">Belongs to the carbamoyltransferase HypF family.</text>
</comment>
<dbReference type="PROSITE" id="PS51163">
    <property type="entry name" value="YRDC"/>
    <property type="match status" value="1"/>
</dbReference>
<reference evidence="12" key="1">
    <citation type="journal article" date="2020" name="mSystems">
        <title>Genome- and Community-Level Interaction Insights into Carbon Utilization and Element Cycling Functions of Hydrothermarchaeota in Hydrothermal Sediment.</title>
        <authorList>
            <person name="Zhou Z."/>
            <person name="Liu Y."/>
            <person name="Xu W."/>
            <person name="Pan J."/>
            <person name="Luo Z.H."/>
            <person name="Li M."/>
        </authorList>
    </citation>
    <scope>NUCLEOTIDE SEQUENCE [LARGE SCALE GENOMIC DNA]</scope>
    <source>
        <strain evidence="12">HyVt-92</strain>
    </source>
</reference>
<name>A0A7V5HZV2_UNCAE</name>
<gene>
    <name evidence="12" type="primary">hypF</name>
    <name evidence="12" type="ORF">ENL39_03145</name>
</gene>
<evidence type="ECO:0000256" key="6">
    <source>
        <dbReference type="ARBA" id="ARBA00022833"/>
    </source>
</evidence>
<evidence type="ECO:0000256" key="7">
    <source>
        <dbReference type="ARBA" id="ARBA00048220"/>
    </source>
</evidence>
<dbReference type="Gene3D" id="3.30.110.120">
    <property type="match status" value="1"/>
</dbReference>
<evidence type="ECO:0000256" key="9">
    <source>
        <dbReference type="PROSITE-ProRule" id="PRU00520"/>
    </source>
</evidence>
<dbReference type="AlphaFoldDB" id="A0A7V5HZV2"/>
<evidence type="ECO:0000259" key="10">
    <source>
        <dbReference type="PROSITE" id="PS51160"/>
    </source>
</evidence>
<dbReference type="NCBIfam" id="TIGR00143">
    <property type="entry name" value="hypF"/>
    <property type="match status" value="1"/>
</dbReference>
<dbReference type="PANTHER" id="PTHR42959">
    <property type="entry name" value="CARBAMOYLTRANSFERASE"/>
    <property type="match status" value="1"/>
</dbReference>
<keyword evidence="3" id="KW-0436">Ligase</keyword>
<evidence type="ECO:0000256" key="5">
    <source>
        <dbReference type="ARBA" id="ARBA00022771"/>
    </source>
</evidence>
<dbReference type="InterPro" id="IPR001792">
    <property type="entry name" value="Acylphosphatase-like_dom"/>
</dbReference>
<dbReference type="Pfam" id="PF00708">
    <property type="entry name" value="Acylphosphatase"/>
    <property type="match status" value="1"/>
</dbReference>
<dbReference type="FunFam" id="3.30.110.120:FF:000001">
    <property type="entry name" value="Carbamoyltransferase HypF"/>
    <property type="match status" value="1"/>
</dbReference>
<dbReference type="Pfam" id="PF01300">
    <property type="entry name" value="Sua5_yciO_yrdC"/>
    <property type="match status" value="1"/>
</dbReference>
<comment type="catalytic activity">
    <reaction evidence="7">
        <text>C-terminal L-cysteinyl-[HypE protein] + carbamoyl phosphate + ATP + H2O = C-terminal S-carboxamide-L-cysteinyl-[HypE protein] + AMP + phosphate + diphosphate + H(+)</text>
        <dbReference type="Rhea" id="RHEA:55636"/>
        <dbReference type="Rhea" id="RHEA-COMP:14247"/>
        <dbReference type="Rhea" id="RHEA-COMP:14392"/>
        <dbReference type="ChEBI" id="CHEBI:15377"/>
        <dbReference type="ChEBI" id="CHEBI:15378"/>
        <dbReference type="ChEBI" id="CHEBI:30616"/>
        <dbReference type="ChEBI" id="CHEBI:33019"/>
        <dbReference type="ChEBI" id="CHEBI:43474"/>
        <dbReference type="ChEBI" id="CHEBI:58228"/>
        <dbReference type="ChEBI" id="CHEBI:76913"/>
        <dbReference type="ChEBI" id="CHEBI:139126"/>
        <dbReference type="ChEBI" id="CHEBI:456215"/>
    </reaction>
</comment>
<comment type="caution">
    <text evidence="12">The sequence shown here is derived from an EMBL/GenBank/DDBJ whole genome shotgun (WGS) entry which is preliminary data.</text>
</comment>
<dbReference type="GO" id="GO:0008270">
    <property type="term" value="F:zinc ion binding"/>
    <property type="evidence" value="ECO:0007669"/>
    <property type="project" value="UniProtKB-KW"/>
</dbReference>
<sequence length="760" mass="86120">MHISIKGIVQGVGFRPFIYNLARCYSLSGYVLNNTKGVDIEVEGKKENVRLFLQDIELKSPPLSVIEEIKWEELSLRGYKNFEIKSSKKEKERFLPISPDISICNDCLRELFDPSNRRYRYPFINCTNCGPRFTIVKDIPYDRKRTTMSSFKMCEECEREYNDPSNRRFHAQPNACWKCGPQVRLLDREGKEIKTSDPILTAASLIKEGKILAVKGIGGYHLACDATDPEVVEKLRRRKNRIDKPFAVMMLDINQVKKFCEVTPEEESFLLSPRRPIVLLKRKSQKVLPQEIAPRNKYLGVMLPYTPLHYLLLEEVKIPLVMTSGNISEEPIAYKDEDALCRLKTIADFFLVHNREIEIRVDDSVGKIVDGERVLIRRSRGYAPQPIKTHFTSKKCIVAFGGHLKNTFCLLRKDYAIVSHHIGDLENLEALSSLEEGIEHYKKIFYCMPEVVACDLHPNYTSTALAKEYSRKYSLLLIPVQHHHAHIASVLAEKKIDGKVIGVAFDGSGLGDDGSIWGGEFLVADMKEFKRIAHLRYIPLPGGEAAIKEPWRMALSFLYQIYGKEGKKVACQILSDVVKFEKIEAVQKLIEKNISSPLTSSAGRLFDAVSSILGIRHRINYEGQAACELETLAEEKKESSYPFRIIEKKGRFTVDTLPIIEAILAEQEKGTGLEVIATRFHWTLSQIILEVCEKIRSIFSLNKVALSGGVFQNTLIVRQVRHLLTSSGFEVLLNSSVPPNDGGISLGQVAVACQRVTDRL</sequence>
<dbReference type="GO" id="GO:0003725">
    <property type="term" value="F:double-stranded RNA binding"/>
    <property type="evidence" value="ECO:0007669"/>
    <property type="project" value="InterPro"/>
</dbReference>
<dbReference type="Pfam" id="PF07503">
    <property type="entry name" value="zf-HYPF"/>
    <property type="match status" value="2"/>
</dbReference>
<dbReference type="InterPro" id="IPR006070">
    <property type="entry name" value="Sua5-like_dom"/>
</dbReference>
<dbReference type="InterPro" id="IPR011125">
    <property type="entry name" value="Znf_HypF"/>
</dbReference>
<keyword evidence="9" id="KW-0378">Hydrolase</keyword>
<dbReference type="PANTHER" id="PTHR42959:SF1">
    <property type="entry name" value="CARBAMOYLTRANSFERASE HYPF"/>
    <property type="match status" value="1"/>
</dbReference>
<dbReference type="Pfam" id="PF22521">
    <property type="entry name" value="HypF_C_2"/>
    <property type="match status" value="1"/>
</dbReference>
<dbReference type="Gene3D" id="3.30.420.40">
    <property type="match status" value="1"/>
</dbReference>
<dbReference type="InterPro" id="IPR017968">
    <property type="entry name" value="Acylphosphatase_CS"/>
</dbReference>
<keyword evidence="5" id="KW-0863">Zinc-finger</keyword>
<evidence type="ECO:0000256" key="8">
    <source>
        <dbReference type="PIRNR" id="PIRNR006256"/>
    </source>
</evidence>
<proteinExistence type="inferred from homology"/>
<dbReference type="SUPFAM" id="SSF54975">
    <property type="entry name" value="Acylphosphatase/BLUF domain-like"/>
    <property type="match status" value="1"/>
</dbReference>
<dbReference type="InterPro" id="IPR017945">
    <property type="entry name" value="DHBP_synth_RibB-like_a/b_dom"/>
</dbReference>
<dbReference type="PROSITE" id="PS51160">
    <property type="entry name" value="ACYLPHOSPHATASE_3"/>
    <property type="match status" value="1"/>
</dbReference>
<dbReference type="InterPro" id="IPR036046">
    <property type="entry name" value="Acylphosphatase-like_dom_sf"/>
</dbReference>
<dbReference type="FunFam" id="3.30.420.40:FF:000124">
    <property type="entry name" value="Carbamoyltransferase HypF"/>
    <property type="match status" value="1"/>
</dbReference>
<comment type="catalytic activity">
    <reaction evidence="9">
        <text>an acyl phosphate + H2O = a carboxylate + phosphate + H(+)</text>
        <dbReference type="Rhea" id="RHEA:14965"/>
        <dbReference type="ChEBI" id="CHEBI:15377"/>
        <dbReference type="ChEBI" id="CHEBI:15378"/>
        <dbReference type="ChEBI" id="CHEBI:29067"/>
        <dbReference type="ChEBI" id="CHEBI:43474"/>
        <dbReference type="ChEBI" id="CHEBI:59918"/>
        <dbReference type="EC" id="3.6.1.7"/>
    </reaction>
</comment>
<keyword evidence="6" id="KW-0862">Zinc</keyword>
<keyword evidence="4" id="KW-0479">Metal-binding</keyword>
<feature type="active site" evidence="9">
    <location>
        <position position="15"/>
    </location>
</feature>
<dbReference type="Pfam" id="PF17788">
    <property type="entry name" value="HypF_C"/>
    <property type="match status" value="1"/>
</dbReference>